<sequence>MLEKNSFIKKSLSIDALFLFIFTVTTLYYLFETLPLTKMSFFWFFSLTLLFVYFLIDIKEKVNNKNLYKVIIIIAFAILLNFLPLINNIFLRSKIGPFAFTHDAALQMEEGVKFLLQGKNPYKEDYSSSLGVLWGGELVTSLGISIPNPAINHFVQLPWHIIFSVPFYFFCNLFFYWYDQRIIYILCYIASLFIIYSIPSKKQNKLLFLIFFSINPLFIPCFVGGTNDIFVFFWVLLSLFLLKQRKTRISSLILALAVLSKHSAWPLVPFYFFYIWFQRGKESFIPKIKNIFIKTYPFWVTNILLFGIFLIWDCRSFVEDIFLYLSGSLPTSFPIGGFGLSILLLAGQVIQNHRDYFPFWIPELLIGFPLLIFLIKIQQKRNTLSQVIVNYGLLLFAFWFCSRFFHSNYIAYLSLVFITAYFFDDQEKIDENIC</sequence>
<comment type="caution">
    <text evidence="2">The sequence shown here is derived from an EMBL/GenBank/DDBJ whole genome shotgun (WGS) entry which is preliminary data.</text>
</comment>
<keyword evidence="1" id="KW-0472">Membrane</keyword>
<feature type="transmembrane region" description="Helical" evidence="1">
    <location>
        <begin position="68"/>
        <end position="90"/>
    </location>
</feature>
<dbReference type="Proteomes" id="UP000179136">
    <property type="component" value="Unassembled WGS sequence"/>
</dbReference>
<feature type="transmembrane region" description="Helical" evidence="1">
    <location>
        <begin position="12"/>
        <end position="31"/>
    </location>
</feature>
<keyword evidence="1" id="KW-1133">Transmembrane helix</keyword>
<dbReference type="EMBL" id="MFMW01000014">
    <property type="protein sequence ID" value="OGG87414.1"/>
    <property type="molecule type" value="Genomic_DNA"/>
</dbReference>
<reference evidence="2 3" key="1">
    <citation type="journal article" date="2016" name="Nat. Commun.">
        <title>Thousands of microbial genomes shed light on interconnected biogeochemical processes in an aquifer system.</title>
        <authorList>
            <person name="Anantharaman K."/>
            <person name="Brown C.T."/>
            <person name="Hug L.A."/>
            <person name="Sharon I."/>
            <person name="Castelle C.J."/>
            <person name="Probst A.J."/>
            <person name="Thomas B.C."/>
            <person name="Singh A."/>
            <person name="Wilkins M.J."/>
            <person name="Karaoz U."/>
            <person name="Brodie E.L."/>
            <person name="Williams K.H."/>
            <person name="Hubbard S.S."/>
            <person name="Banfield J.F."/>
        </authorList>
    </citation>
    <scope>NUCLEOTIDE SEQUENCE [LARGE SCALE GENOMIC DNA]</scope>
</reference>
<evidence type="ECO:0000313" key="3">
    <source>
        <dbReference type="Proteomes" id="UP000179136"/>
    </source>
</evidence>
<feature type="transmembrane region" description="Helical" evidence="1">
    <location>
        <begin position="157"/>
        <end position="175"/>
    </location>
</feature>
<feature type="transmembrane region" description="Helical" evidence="1">
    <location>
        <begin position="296"/>
        <end position="314"/>
    </location>
</feature>
<feature type="transmembrane region" description="Helical" evidence="1">
    <location>
        <begin position="357"/>
        <end position="375"/>
    </location>
</feature>
<dbReference type="STRING" id="1798561.A3B87_00895"/>
<feature type="transmembrane region" description="Helical" evidence="1">
    <location>
        <begin position="321"/>
        <end position="345"/>
    </location>
</feature>
<feature type="transmembrane region" description="Helical" evidence="1">
    <location>
        <begin position="382"/>
        <end position="400"/>
    </location>
</feature>
<feature type="transmembrane region" description="Helical" evidence="1">
    <location>
        <begin position="182"/>
        <end position="198"/>
    </location>
</feature>
<feature type="transmembrane region" description="Helical" evidence="1">
    <location>
        <begin position="37"/>
        <end position="56"/>
    </location>
</feature>
<evidence type="ECO:0008006" key="4">
    <source>
        <dbReference type="Google" id="ProtNLM"/>
    </source>
</evidence>
<feature type="transmembrane region" description="Helical" evidence="1">
    <location>
        <begin position="252"/>
        <end position="276"/>
    </location>
</feature>
<keyword evidence="1" id="KW-0812">Transmembrane</keyword>
<organism evidence="2 3">
    <name type="scientific">Candidatus Kuenenbacteria bacterium RIFCSPHIGHO2_02_FULL_39_13</name>
    <dbReference type="NCBI Taxonomy" id="1798561"/>
    <lineage>
        <taxon>Bacteria</taxon>
        <taxon>Candidatus Kueneniibacteriota</taxon>
    </lineage>
</organism>
<accession>A0A1F6FNI5</accession>
<dbReference type="AlphaFoldDB" id="A0A1F6FNI5"/>
<evidence type="ECO:0000313" key="2">
    <source>
        <dbReference type="EMBL" id="OGG87414.1"/>
    </source>
</evidence>
<proteinExistence type="predicted"/>
<gene>
    <name evidence="2" type="ORF">A3B87_00895</name>
</gene>
<evidence type="ECO:0000256" key="1">
    <source>
        <dbReference type="SAM" id="Phobius"/>
    </source>
</evidence>
<feature type="transmembrane region" description="Helical" evidence="1">
    <location>
        <begin position="210"/>
        <end position="240"/>
    </location>
</feature>
<protein>
    <recommendedName>
        <fullName evidence="4">Glycosyltransferase RgtA/B/C/D-like domain-containing protein</fullName>
    </recommendedName>
</protein>
<name>A0A1F6FNI5_9BACT</name>